<organism evidence="4 5">
    <name type="scientific">Iris pallida</name>
    <name type="common">Sweet iris</name>
    <dbReference type="NCBI Taxonomy" id="29817"/>
    <lineage>
        <taxon>Eukaryota</taxon>
        <taxon>Viridiplantae</taxon>
        <taxon>Streptophyta</taxon>
        <taxon>Embryophyta</taxon>
        <taxon>Tracheophyta</taxon>
        <taxon>Spermatophyta</taxon>
        <taxon>Magnoliopsida</taxon>
        <taxon>Liliopsida</taxon>
        <taxon>Asparagales</taxon>
        <taxon>Iridaceae</taxon>
        <taxon>Iridoideae</taxon>
        <taxon>Irideae</taxon>
        <taxon>Iris</taxon>
    </lineage>
</organism>
<dbReference type="SUPFAM" id="SSF55008">
    <property type="entry name" value="HMA, heavy metal-associated domain"/>
    <property type="match status" value="1"/>
</dbReference>
<dbReference type="Pfam" id="PF00403">
    <property type="entry name" value="HMA"/>
    <property type="match status" value="1"/>
</dbReference>
<gene>
    <name evidence="4" type="ORF">M6B38_297840</name>
</gene>
<dbReference type="PROSITE" id="PS01047">
    <property type="entry name" value="HMA_1"/>
    <property type="match status" value="1"/>
</dbReference>
<reference evidence="4" key="1">
    <citation type="journal article" date="2023" name="GigaByte">
        <title>Genome assembly of the bearded iris, Iris pallida Lam.</title>
        <authorList>
            <person name="Bruccoleri R.E."/>
            <person name="Oakeley E.J."/>
            <person name="Faust A.M.E."/>
            <person name="Altorfer M."/>
            <person name="Dessus-Babus S."/>
            <person name="Burckhardt D."/>
            <person name="Oertli M."/>
            <person name="Naumann U."/>
            <person name="Petersen F."/>
            <person name="Wong J."/>
        </authorList>
    </citation>
    <scope>NUCLEOTIDE SEQUENCE</scope>
    <source>
        <strain evidence="4">GSM-AAB239-AS_SAM_17_03QT</strain>
    </source>
</reference>
<evidence type="ECO:0000256" key="1">
    <source>
        <dbReference type="ARBA" id="ARBA00022723"/>
    </source>
</evidence>
<evidence type="ECO:0000259" key="3">
    <source>
        <dbReference type="PROSITE" id="PS50846"/>
    </source>
</evidence>
<dbReference type="Proteomes" id="UP001140949">
    <property type="component" value="Unassembled WGS sequence"/>
</dbReference>
<dbReference type="CDD" id="cd00371">
    <property type="entry name" value="HMA"/>
    <property type="match status" value="1"/>
</dbReference>
<name>A0AAX6HNI7_IRIPA</name>
<dbReference type="PROSITE" id="PS50846">
    <property type="entry name" value="HMA_2"/>
    <property type="match status" value="1"/>
</dbReference>
<dbReference type="InterPro" id="IPR017969">
    <property type="entry name" value="Heavy-metal-associated_CS"/>
</dbReference>
<reference evidence="4" key="2">
    <citation type="submission" date="2023-04" db="EMBL/GenBank/DDBJ databases">
        <authorList>
            <person name="Bruccoleri R.E."/>
            <person name="Oakeley E.J."/>
            <person name="Faust A.-M."/>
            <person name="Dessus-Babus S."/>
            <person name="Altorfer M."/>
            <person name="Burckhardt D."/>
            <person name="Oertli M."/>
            <person name="Naumann U."/>
            <person name="Petersen F."/>
            <person name="Wong J."/>
        </authorList>
    </citation>
    <scope>NUCLEOTIDE SEQUENCE</scope>
    <source>
        <strain evidence="4">GSM-AAB239-AS_SAM_17_03QT</strain>
        <tissue evidence="4">Leaf</tissue>
    </source>
</reference>
<dbReference type="GO" id="GO:0046872">
    <property type="term" value="F:metal ion binding"/>
    <property type="evidence" value="ECO:0007669"/>
    <property type="project" value="UniProtKB-KW"/>
</dbReference>
<comment type="caution">
    <text evidence="4">The sequence shown here is derived from an EMBL/GenBank/DDBJ whole genome shotgun (WGS) entry which is preliminary data.</text>
</comment>
<dbReference type="InterPro" id="IPR006121">
    <property type="entry name" value="HMA_dom"/>
</dbReference>
<dbReference type="InterPro" id="IPR036163">
    <property type="entry name" value="HMA_dom_sf"/>
</dbReference>
<protein>
    <submittedName>
        <fullName evidence="4">Copper-transporting ATPase PAA1, chloroplastic</fullName>
    </submittedName>
</protein>
<feature type="compositionally biased region" description="Gly residues" evidence="2">
    <location>
        <begin position="75"/>
        <end position="94"/>
    </location>
</feature>
<keyword evidence="5" id="KW-1185">Reference proteome</keyword>
<dbReference type="FunFam" id="3.30.70.100:FF:000047">
    <property type="entry name" value="Copper-transporting ATPase PAA1, chloroplastic"/>
    <property type="match status" value="1"/>
</dbReference>
<feature type="region of interest" description="Disordered" evidence="2">
    <location>
        <begin position="75"/>
        <end position="99"/>
    </location>
</feature>
<dbReference type="EMBL" id="JANAVB010007399">
    <property type="protein sequence ID" value="KAJ6842639.1"/>
    <property type="molecule type" value="Genomic_DNA"/>
</dbReference>
<feature type="domain" description="HMA" evidence="3">
    <location>
        <begin position="108"/>
        <end position="186"/>
    </location>
</feature>
<accession>A0AAX6HNI7</accession>
<sequence length="199" mass="20151">MESACALPIIPFSPNPKPRLSRTLRTKASSSSSFHHSISFAGNSLRPSPVLPAVASRGLASFSCSASLSGSSGGGGGDELFPSGGGGGGGGGEALGDTTGVSGSGSDNVIILSVGGMSCGGCAASVKRILESQYFVKPQVSSATVEFEKEMAIIWVVPETKALGSWQKELGEKLANQLTSCGFKSHLYEGQAAEGDFQS</sequence>
<proteinExistence type="predicted"/>
<dbReference type="Gene3D" id="3.30.70.100">
    <property type="match status" value="1"/>
</dbReference>
<dbReference type="AlphaFoldDB" id="A0AAX6HNI7"/>
<evidence type="ECO:0000313" key="5">
    <source>
        <dbReference type="Proteomes" id="UP001140949"/>
    </source>
</evidence>
<evidence type="ECO:0000313" key="4">
    <source>
        <dbReference type="EMBL" id="KAJ6842639.1"/>
    </source>
</evidence>
<keyword evidence="1" id="KW-0479">Metal-binding</keyword>
<evidence type="ECO:0000256" key="2">
    <source>
        <dbReference type="SAM" id="MobiDB-lite"/>
    </source>
</evidence>